<evidence type="ECO:0000313" key="7">
    <source>
        <dbReference type="Proteomes" id="UP001164746"/>
    </source>
</evidence>
<evidence type="ECO:0000256" key="1">
    <source>
        <dbReference type="ARBA" id="ARBA00004123"/>
    </source>
</evidence>
<evidence type="ECO:0000256" key="3">
    <source>
        <dbReference type="ARBA" id="ARBA00023242"/>
    </source>
</evidence>
<gene>
    <name evidence="6" type="ORF">MAR_009651</name>
</gene>
<reference evidence="6" key="1">
    <citation type="submission" date="2022-11" db="EMBL/GenBank/DDBJ databases">
        <title>Centuries of genome instability and evolution in soft-shell clam transmissible cancer (bioRxiv).</title>
        <authorList>
            <person name="Hart S.F.M."/>
            <person name="Yonemitsu M.A."/>
            <person name="Giersch R.M."/>
            <person name="Beal B.F."/>
            <person name="Arriagada G."/>
            <person name="Davis B.W."/>
            <person name="Ostrander E.A."/>
            <person name="Goff S.P."/>
            <person name="Metzger M.J."/>
        </authorList>
    </citation>
    <scope>NUCLEOTIDE SEQUENCE</scope>
    <source>
        <strain evidence="6">MELC-2E11</strain>
        <tissue evidence="6">Siphon/mantle</tissue>
    </source>
</reference>
<evidence type="ECO:0000313" key="6">
    <source>
        <dbReference type="EMBL" id="WAR03093.1"/>
    </source>
</evidence>
<proteinExistence type="inferred from homology"/>
<organism evidence="6 7">
    <name type="scientific">Mya arenaria</name>
    <name type="common">Soft-shell clam</name>
    <dbReference type="NCBI Taxonomy" id="6604"/>
    <lineage>
        <taxon>Eukaryota</taxon>
        <taxon>Metazoa</taxon>
        <taxon>Spiralia</taxon>
        <taxon>Lophotrochozoa</taxon>
        <taxon>Mollusca</taxon>
        <taxon>Bivalvia</taxon>
        <taxon>Autobranchia</taxon>
        <taxon>Heteroconchia</taxon>
        <taxon>Euheterodonta</taxon>
        <taxon>Imparidentia</taxon>
        <taxon>Neoheterodontei</taxon>
        <taxon>Myida</taxon>
        <taxon>Myoidea</taxon>
        <taxon>Myidae</taxon>
        <taxon>Mya</taxon>
    </lineage>
</organism>
<feature type="region of interest" description="Disordered" evidence="5">
    <location>
        <begin position="1"/>
        <end position="35"/>
    </location>
</feature>
<comment type="similarity">
    <text evidence="2">Belongs to the THOC5 family.</text>
</comment>
<accession>A0ABY7DZG5</accession>
<evidence type="ECO:0000256" key="2">
    <source>
        <dbReference type="ARBA" id="ARBA00008044"/>
    </source>
</evidence>
<keyword evidence="3" id="KW-0539">Nucleus</keyword>
<dbReference type="PANTHER" id="PTHR13375">
    <property type="entry name" value="FMS INTERACTING PROTEIN"/>
    <property type="match status" value="1"/>
</dbReference>
<name>A0ABY7DZG5_MYAAR</name>
<dbReference type="InterPro" id="IPR019163">
    <property type="entry name" value="THO_Thoc5"/>
</dbReference>
<feature type="compositionally biased region" description="Acidic residues" evidence="5">
    <location>
        <begin position="296"/>
        <end position="309"/>
    </location>
</feature>
<keyword evidence="4" id="KW-0175">Coiled coil</keyword>
<feature type="region of interest" description="Disordered" evidence="5">
    <location>
        <begin position="287"/>
        <end position="325"/>
    </location>
</feature>
<sequence>MEISKEASEKKRKRTIKIESGTSGGAEEEEVEQRKVGQEVTLFHSACDDITRTIKEIKALKESSDKDMKVEIEGKKLEVMLQVVMLKKLNRLSHIRCKKVKDKTTEVKNMIDKSQLQLQNLLYEILHLEKEIVKCLAFRSKDEEIDLVPEEQFYKEAPPEISKPEETEANQHKLTLARLDWELEQRKQLAARLQEAEQKREQMDANNRTTHEQLDNLQPKLNSILQSTKPVQDYLNMPFDAVREEHMIAQYLPHPLFVLYMQTCAYRDAADKGLDVKLEGDVDKAKSVASAGPVTIDEESDSEQEEQEEVEKKNKKRSRRKTADVQKADKKSKVFVRHPLSVVVQVTCEEFRDYVGQFGHPYLWAQKMGGLQFLSGEPGAPQSTVARHSLPSTVSRLRRRLQSRLELLTQLAALERGTVPVSSKYQSLFPVKLSSSLKSWARSTYPDFLECPYTQRAIEARTAGEGDLYFRAVIERGSANLTAQIVVGPDYPIEAPLFCVNISWGSNRTALNDIHVQELEEEVNVQYEELVHAGSRDQLLTNQLQRLVMCLDVYLETESLTASQEGPVEIAKEKVFTRTARGRQRTKPYKYSSDTGIFTHR</sequence>
<evidence type="ECO:0000256" key="5">
    <source>
        <dbReference type="SAM" id="MobiDB-lite"/>
    </source>
</evidence>
<comment type="subcellular location">
    <subcellularLocation>
        <location evidence="1">Nucleus</location>
    </subcellularLocation>
</comment>
<evidence type="ECO:0000256" key="4">
    <source>
        <dbReference type="SAM" id="Coils"/>
    </source>
</evidence>
<keyword evidence="7" id="KW-1185">Reference proteome</keyword>
<dbReference type="Proteomes" id="UP001164746">
    <property type="component" value="Chromosome 4"/>
</dbReference>
<dbReference type="PANTHER" id="PTHR13375:SF3">
    <property type="entry name" value="THO COMPLEX SUBUNIT 5 HOMOLOG"/>
    <property type="match status" value="1"/>
</dbReference>
<protein>
    <submittedName>
        <fullName evidence="6">THOC5-like protein</fullName>
    </submittedName>
</protein>
<dbReference type="EMBL" id="CP111015">
    <property type="protein sequence ID" value="WAR03093.1"/>
    <property type="molecule type" value="Genomic_DNA"/>
</dbReference>
<feature type="coiled-coil region" evidence="4">
    <location>
        <begin position="176"/>
        <end position="213"/>
    </location>
</feature>
<dbReference type="Pfam" id="PF09766">
    <property type="entry name" value="FmiP_Thoc5"/>
    <property type="match status" value="1"/>
</dbReference>